<dbReference type="Pfam" id="PF04082">
    <property type="entry name" value="Fungal_trans"/>
    <property type="match status" value="1"/>
</dbReference>
<evidence type="ECO:0000313" key="6">
    <source>
        <dbReference type="EMBL" id="RAO67635.1"/>
    </source>
</evidence>
<protein>
    <recommendedName>
        <fullName evidence="8">NmrA-like domain-containing protein</fullName>
    </recommendedName>
</protein>
<dbReference type="SUPFAM" id="SSF51735">
    <property type="entry name" value="NAD(P)-binding Rossmann-fold domains"/>
    <property type="match status" value="1"/>
</dbReference>
<dbReference type="InterPro" id="IPR051164">
    <property type="entry name" value="NmrA-like_oxidored"/>
</dbReference>
<dbReference type="PANTHER" id="PTHR42748:SF31">
    <property type="entry name" value="NMRA-LIKE DOMAIN-CONTAINING PROTEIN-RELATED"/>
    <property type="match status" value="1"/>
</dbReference>
<dbReference type="OrthoDB" id="4898680at2759"/>
<dbReference type="AlphaFoldDB" id="A0A364KVQ2"/>
<dbReference type="InterPro" id="IPR007219">
    <property type="entry name" value="XnlR_reg_dom"/>
</dbReference>
<dbReference type="Pfam" id="PF05368">
    <property type="entry name" value="NmrA"/>
    <property type="match status" value="1"/>
</dbReference>
<dbReference type="Gene3D" id="3.40.50.720">
    <property type="entry name" value="NAD(P)-binding Rossmann-like Domain"/>
    <property type="match status" value="1"/>
</dbReference>
<feature type="domain" description="NmrA-like" evidence="5">
    <location>
        <begin position="7"/>
        <end position="296"/>
    </location>
</feature>
<organism evidence="6 7">
    <name type="scientific">Talaromyces amestolkiae</name>
    <dbReference type="NCBI Taxonomy" id="1196081"/>
    <lineage>
        <taxon>Eukaryota</taxon>
        <taxon>Fungi</taxon>
        <taxon>Dikarya</taxon>
        <taxon>Ascomycota</taxon>
        <taxon>Pezizomycotina</taxon>
        <taxon>Eurotiomycetes</taxon>
        <taxon>Eurotiomycetidae</taxon>
        <taxon>Eurotiales</taxon>
        <taxon>Trichocomaceae</taxon>
        <taxon>Talaromyces</taxon>
        <taxon>Talaromyces sect. Talaromyces</taxon>
    </lineage>
</organism>
<proteinExistence type="inferred from homology"/>
<dbReference type="Gene3D" id="3.90.25.10">
    <property type="entry name" value="UDP-galactose 4-epimerase, domain 1"/>
    <property type="match status" value="1"/>
</dbReference>
<dbReference type="GeneID" id="63792863"/>
<dbReference type="GO" id="GO:0008270">
    <property type="term" value="F:zinc ion binding"/>
    <property type="evidence" value="ECO:0007669"/>
    <property type="project" value="InterPro"/>
</dbReference>
<evidence type="ECO:0000256" key="3">
    <source>
        <dbReference type="ARBA" id="ARBA00023242"/>
    </source>
</evidence>
<dbReference type="InterPro" id="IPR008030">
    <property type="entry name" value="NmrA-like"/>
</dbReference>
<dbReference type="GO" id="GO:0005634">
    <property type="term" value="C:nucleus"/>
    <property type="evidence" value="ECO:0007669"/>
    <property type="project" value="TreeGrafter"/>
</dbReference>
<name>A0A364KVQ2_TALAM</name>
<accession>A0A364KVQ2</accession>
<dbReference type="STRING" id="1196081.A0A364KVQ2"/>
<keyword evidence="3" id="KW-0539">Nucleus</keyword>
<keyword evidence="7" id="KW-1185">Reference proteome</keyword>
<dbReference type="EMBL" id="MIKG01000006">
    <property type="protein sequence ID" value="RAO67635.1"/>
    <property type="molecule type" value="Genomic_DNA"/>
</dbReference>
<dbReference type="GO" id="GO:0003677">
    <property type="term" value="F:DNA binding"/>
    <property type="evidence" value="ECO:0007669"/>
    <property type="project" value="InterPro"/>
</dbReference>
<dbReference type="RefSeq" id="XP_040732151.1">
    <property type="nucleotide sequence ID" value="XM_040875926.1"/>
</dbReference>
<evidence type="ECO:0000313" key="7">
    <source>
        <dbReference type="Proteomes" id="UP000249363"/>
    </source>
</evidence>
<gene>
    <name evidence="6" type="ORF">BHQ10_003647</name>
</gene>
<reference evidence="6 7" key="1">
    <citation type="journal article" date="2017" name="Biotechnol. Biofuels">
        <title>Differential beta-glucosidase expression as a function of carbon source availability in Talaromyces amestolkiae: a genomic and proteomic approach.</title>
        <authorList>
            <person name="de Eugenio L.I."/>
            <person name="Mendez-Liter J.A."/>
            <person name="Nieto-Dominguez M."/>
            <person name="Alonso L."/>
            <person name="Gil-Munoz J."/>
            <person name="Barriuso J."/>
            <person name="Prieto A."/>
            <person name="Martinez M.J."/>
        </authorList>
    </citation>
    <scope>NUCLEOTIDE SEQUENCE [LARGE SCALE GENOMIC DNA]</scope>
    <source>
        <strain evidence="6 7">CIB</strain>
    </source>
</reference>
<evidence type="ECO:0000256" key="2">
    <source>
        <dbReference type="ARBA" id="ARBA00022857"/>
    </source>
</evidence>
<dbReference type="PANTHER" id="PTHR42748">
    <property type="entry name" value="NITROGEN METABOLITE REPRESSION PROTEIN NMRA FAMILY MEMBER"/>
    <property type="match status" value="1"/>
</dbReference>
<dbReference type="Proteomes" id="UP000249363">
    <property type="component" value="Unassembled WGS sequence"/>
</dbReference>
<evidence type="ECO:0000256" key="1">
    <source>
        <dbReference type="ARBA" id="ARBA00006328"/>
    </source>
</evidence>
<sequence length="899" mass="100468">MTSTQPKTVVVFGATGIQGGSVAKALLKDPRTSRQFKVKAVTRDPSKPAAKALLEQGAEVVKADLEDKLSLKSVLAGAYAVFLVTSFWDKMDAALEEQQGKNVADVAKESNIQHFVWSSLPYVSQVSGQKYTAAAHFDHKAAVDDYLRALSLPYTVVRLGVYSSEIISNFIAPMPVDPHSYGLFFSGGATESTLLPIIDPTADLGKFVNGILLNPEKTIGHRFNVAEKLYTLGQITQILQQQGLRVNLHPIDMQTFKAGLAAKGLPESFQTTMQHVVEYIVEYGYFHGEDIDQALETSTSGQEPEHVKPGSECYLGSTSFSAVLSEHQKEIPADVDVPSGTAMVLTAAEPDPDRAQSAFRILALLYSLKFFDSVTSRLYASKWYKTLPPYIIDKTLYETRRVYDSFESAHVESRIRDFALKIFQNSSRPMPRAKSMTVDEYIATFTGRNTRWETIALILATAGCGLFSVTEQDPVFTEFRMTGDTQSNAELKEKLVLQVSDATTNCLMFCDHAASSNEIFAYALHADVIMKTQQYGDSSYQAWRRLSDLAAAVYASGLHQVDGPADGNCPFFLKQLRRNCFAAAFYTDKCVATFVGRPPLINYRYCSLILPYDVDDDVLFSGGDVEQEVLSRVDVNGWDKNGVPRRPGVNRIRLQLSICREEILELALGEGYQRDMPRKAEQILERAQKAWGQCPAHLRYDCLSPEDLARPLPDGCQMMFLIYIDYLHSQFLLHRAVIKHTNVGHVPLFDTARQLLTTVLRICNDREAKLDRSKQVSWVMLYYGLPSACVLAFEILRQNQKPGPHPVVLPRSEIIRNLSVFVSCLAWVASPSPSHGNYAACKEVEKKLSRILDQILEPFPTVTPHEDLSFVENVASGFEPYLDWNQFNSYDFNSDYFSI</sequence>
<comment type="similarity">
    <text evidence="1">Belongs to the NmrA-type oxidoreductase family.</text>
</comment>
<dbReference type="CDD" id="cd05251">
    <property type="entry name" value="NmrA_like_SDR_a"/>
    <property type="match status" value="1"/>
</dbReference>
<keyword evidence="2" id="KW-0521">NADP</keyword>
<comment type="caution">
    <text evidence="6">The sequence shown here is derived from an EMBL/GenBank/DDBJ whole genome shotgun (WGS) entry which is preliminary data.</text>
</comment>
<evidence type="ECO:0000259" key="4">
    <source>
        <dbReference type="Pfam" id="PF04082"/>
    </source>
</evidence>
<evidence type="ECO:0000259" key="5">
    <source>
        <dbReference type="Pfam" id="PF05368"/>
    </source>
</evidence>
<feature type="domain" description="Xylanolytic transcriptional activator regulatory" evidence="4">
    <location>
        <begin position="537"/>
        <end position="616"/>
    </location>
</feature>
<dbReference type="GO" id="GO:0006351">
    <property type="term" value="P:DNA-templated transcription"/>
    <property type="evidence" value="ECO:0007669"/>
    <property type="project" value="InterPro"/>
</dbReference>
<dbReference type="CDD" id="cd12148">
    <property type="entry name" value="fungal_TF_MHR"/>
    <property type="match status" value="1"/>
</dbReference>
<dbReference type="InterPro" id="IPR036291">
    <property type="entry name" value="NAD(P)-bd_dom_sf"/>
</dbReference>
<evidence type="ECO:0008006" key="8">
    <source>
        <dbReference type="Google" id="ProtNLM"/>
    </source>
</evidence>